<dbReference type="InterPro" id="IPR004158">
    <property type="entry name" value="DUF247_pln"/>
</dbReference>
<keyword evidence="2" id="KW-1185">Reference proteome</keyword>
<dbReference type="CDD" id="cd09272">
    <property type="entry name" value="RNase_HI_RT_Ty1"/>
    <property type="match status" value="1"/>
</dbReference>
<dbReference type="Pfam" id="PF03140">
    <property type="entry name" value="DUF247"/>
    <property type="match status" value="1"/>
</dbReference>
<dbReference type="EMBL" id="JAXUIC010000004">
    <property type="protein sequence ID" value="KAK4592749.1"/>
    <property type="molecule type" value="Genomic_DNA"/>
</dbReference>
<proteinExistence type="predicted"/>
<dbReference type="PANTHER" id="PTHR31170:SF9">
    <property type="entry name" value="PROTEIN, PUTATIVE (DUF247)-RELATED"/>
    <property type="match status" value="1"/>
</dbReference>
<name>A0AAN7IX65_QUERU</name>
<reference evidence="1 2" key="1">
    <citation type="journal article" date="2023" name="G3 (Bethesda)">
        <title>A haplotype-resolved chromosome-scale genome for Quercus rubra L. provides insights into the genetics of adaptive traits for red oak species.</title>
        <authorList>
            <person name="Kapoor B."/>
            <person name="Jenkins J."/>
            <person name="Schmutz J."/>
            <person name="Zhebentyayeva T."/>
            <person name="Kuelheim C."/>
            <person name="Coggeshall M."/>
            <person name="Heim C."/>
            <person name="Lasky J.R."/>
            <person name="Leites L."/>
            <person name="Islam-Faridi N."/>
            <person name="Romero-Severson J."/>
            <person name="DeLeo V.L."/>
            <person name="Lucas S.M."/>
            <person name="Lazic D."/>
            <person name="Gailing O."/>
            <person name="Carlson J."/>
            <person name="Staton M."/>
        </authorList>
    </citation>
    <scope>NUCLEOTIDE SEQUENCE [LARGE SCALE GENOMIC DNA]</scope>
    <source>
        <strain evidence="1">Pseudo-F2</strain>
    </source>
</reference>
<accession>A0AAN7IX65</accession>
<dbReference type="PANTHER" id="PTHR31170">
    <property type="entry name" value="BNAC04G53230D PROTEIN"/>
    <property type="match status" value="1"/>
</dbReference>
<comment type="caution">
    <text evidence="1">The sequence shown here is derived from an EMBL/GenBank/DDBJ whole genome shotgun (WGS) entry which is preliminary data.</text>
</comment>
<gene>
    <name evidence="1" type="ORF">RGQ29_017051</name>
</gene>
<dbReference type="EMBL" id="JAXUIC010000004">
    <property type="protein sequence ID" value="KAK4592750.1"/>
    <property type="molecule type" value="Genomic_DNA"/>
</dbReference>
<dbReference type="AlphaFoldDB" id="A0AAN7IX65"/>
<evidence type="ECO:0000313" key="2">
    <source>
        <dbReference type="Proteomes" id="UP001324115"/>
    </source>
</evidence>
<protein>
    <submittedName>
        <fullName evidence="1">Uncharacterized protein</fullName>
    </submittedName>
</protein>
<sequence length="600" mass="70182">MATSTTSSDSFHEKELECKEIIIQQPHWRPECCIYKVPKRLREVKMEAYTPRLISIGPIHHDIDALKEMESLKQKYFQEFFQRTWKCQMEFKNIVQKNEDNIRHCYAQDISLPKKEVFVEMILLDSIFIIELFLRTATRKECQKDDYILSKPWLDEGIKQDLILLENQLPFFILDELHHHIGRSTSIHESFLKLACTYFFPKKKKIPIEKEVKHFTDLQRDFYYPPNLKTGSIIEHLHSATKLDTAGLKFQVCKEDQEERFLLDIVVKKPNPLEIFPRFKCSWLLHCLPCLKCFWCLDRLQTRLLVPHFVMDHGTEDLFRNLMALEQCHYPFQAYICNYIVLLDFLINTREDAELLVEKKIIAHSLGSYKAVAQMVNKLGQEIVEKNSCYHDVAEDLSEHYGNRWNKNIASLRTIYFRDVWRGTATFVGIVVLFCPSIVSIYATTHLEVAKCVLRYVRGTLHFGIDLSPSPLTLSAFSNANWARDPFDRKSTIGLLVFLGSNPILWSSKKHSTISYSSTEAEYRALVSIVAELSWLRTLFKQLCLYLHHIPVLWCDNISAIALASNLVLHSKIKHIEVDYHFVREKVISSNLNLTLRLLF</sequence>
<dbReference type="Proteomes" id="UP001324115">
    <property type="component" value="Unassembled WGS sequence"/>
</dbReference>
<organism evidence="1 2">
    <name type="scientific">Quercus rubra</name>
    <name type="common">Northern red oak</name>
    <name type="synonym">Quercus borealis</name>
    <dbReference type="NCBI Taxonomy" id="3512"/>
    <lineage>
        <taxon>Eukaryota</taxon>
        <taxon>Viridiplantae</taxon>
        <taxon>Streptophyta</taxon>
        <taxon>Embryophyta</taxon>
        <taxon>Tracheophyta</taxon>
        <taxon>Spermatophyta</taxon>
        <taxon>Magnoliopsida</taxon>
        <taxon>eudicotyledons</taxon>
        <taxon>Gunneridae</taxon>
        <taxon>Pentapetalae</taxon>
        <taxon>rosids</taxon>
        <taxon>fabids</taxon>
        <taxon>Fagales</taxon>
        <taxon>Fagaceae</taxon>
        <taxon>Quercus</taxon>
    </lineage>
</organism>
<evidence type="ECO:0000313" key="1">
    <source>
        <dbReference type="EMBL" id="KAK4592749.1"/>
    </source>
</evidence>